<organism evidence="2 3">
    <name type="scientific">Trifolium pratense</name>
    <name type="common">Red clover</name>
    <dbReference type="NCBI Taxonomy" id="57577"/>
    <lineage>
        <taxon>Eukaryota</taxon>
        <taxon>Viridiplantae</taxon>
        <taxon>Streptophyta</taxon>
        <taxon>Embryophyta</taxon>
        <taxon>Tracheophyta</taxon>
        <taxon>Spermatophyta</taxon>
        <taxon>Magnoliopsida</taxon>
        <taxon>eudicotyledons</taxon>
        <taxon>Gunneridae</taxon>
        <taxon>Pentapetalae</taxon>
        <taxon>rosids</taxon>
        <taxon>fabids</taxon>
        <taxon>Fabales</taxon>
        <taxon>Fabaceae</taxon>
        <taxon>Papilionoideae</taxon>
        <taxon>50 kb inversion clade</taxon>
        <taxon>NPAAA clade</taxon>
        <taxon>Hologalegina</taxon>
        <taxon>IRL clade</taxon>
        <taxon>Trifolieae</taxon>
        <taxon>Trifolium</taxon>
    </lineage>
</organism>
<proteinExistence type="predicted"/>
<reference evidence="2 3" key="1">
    <citation type="journal article" date="2014" name="Am. J. Bot.">
        <title>Genome assembly and annotation for red clover (Trifolium pratense; Fabaceae).</title>
        <authorList>
            <person name="Istvanek J."/>
            <person name="Jaros M."/>
            <person name="Krenek A."/>
            <person name="Repkova J."/>
        </authorList>
    </citation>
    <scope>NUCLEOTIDE SEQUENCE [LARGE SCALE GENOMIC DNA]</scope>
    <source>
        <strain evidence="3">cv. Tatra</strain>
        <tissue evidence="2">Young leaves</tissue>
    </source>
</reference>
<sequence>GEENDVTEENVEAAADLSDEEEDDHLDEEVSQALGGVCKVVGGAAGVEPKKRKKPIDPIDPSNGRKKPKI</sequence>
<feature type="non-terminal residue" evidence="2">
    <location>
        <position position="1"/>
    </location>
</feature>
<name>A0A2K3KCP0_TRIPR</name>
<gene>
    <name evidence="2" type="ORF">L195_g061918</name>
</gene>
<protein>
    <submittedName>
        <fullName evidence="2">Uncharacterized protein</fullName>
    </submittedName>
</protein>
<dbReference type="AlphaFoldDB" id="A0A2K3KCP0"/>
<feature type="compositionally biased region" description="Acidic residues" evidence="1">
    <location>
        <begin position="1"/>
        <end position="30"/>
    </location>
</feature>
<reference evidence="2 3" key="2">
    <citation type="journal article" date="2017" name="Front. Plant Sci.">
        <title>Gene Classification and Mining of Molecular Markers Useful in Red Clover (Trifolium pratense) Breeding.</title>
        <authorList>
            <person name="Istvanek J."/>
            <person name="Dluhosova J."/>
            <person name="Dluhos P."/>
            <person name="Patkova L."/>
            <person name="Nedelnik J."/>
            <person name="Repkova J."/>
        </authorList>
    </citation>
    <scope>NUCLEOTIDE SEQUENCE [LARGE SCALE GENOMIC DNA]</scope>
    <source>
        <strain evidence="3">cv. Tatra</strain>
        <tissue evidence="2">Young leaves</tissue>
    </source>
</reference>
<accession>A0A2K3KCP0</accession>
<evidence type="ECO:0000256" key="1">
    <source>
        <dbReference type="SAM" id="MobiDB-lite"/>
    </source>
</evidence>
<comment type="caution">
    <text evidence="2">The sequence shown here is derived from an EMBL/GenBank/DDBJ whole genome shotgun (WGS) entry which is preliminary data.</text>
</comment>
<dbReference type="EMBL" id="ASHM01161190">
    <property type="protein sequence ID" value="PNX64033.1"/>
    <property type="molecule type" value="Genomic_DNA"/>
</dbReference>
<evidence type="ECO:0000313" key="2">
    <source>
        <dbReference type="EMBL" id="PNX64033.1"/>
    </source>
</evidence>
<feature type="region of interest" description="Disordered" evidence="1">
    <location>
        <begin position="1"/>
        <end position="70"/>
    </location>
</feature>
<evidence type="ECO:0000313" key="3">
    <source>
        <dbReference type="Proteomes" id="UP000236291"/>
    </source>
</evidence>
<feature type="compositionally biased region" description="Low complexity" evidence="1">
    <location>
        <begin position="33"/>
        <end position="42"/>
    </location>
</feature>
<dbReference type="Proteomes" id="UP000236291">
    <property type="component" value="Unassembled WGS sequence"/>
</dbReference>